<dbReference type="Proteomes" id="UP000060699">
    <property type="component" value="Chromosome"/>
</dbReference>
<dbReference type="OrthoDB" id="345573at2"/>
<protein>
    <submittedName>
        <fullName evidence="1">Uncharacterized protein</fullName>
    </submittedName>
</protein>
<dbReference type="KEGG" id="rdp:RD2015_1260"/>
<dbReference type="Gene3D" id="3.40.50.1820">
    <property type="entry name" value="alpha/beta hydrolase"/>
    <property type="match status" value="1"/>
</dbReference>
<organism evidence="1 2">
    <name type="scientific">Roseateles depolymerans</name>
    <dbReference type="NCBI Taxonomy" id="76731"/>
    <lineage>
        <taxon>Bacteria</taxon>
        <taxon>Pseudomonadati</taxon>
        <taxon>Pseudomonadota</taxon>
        <taxon>Betaproteobacteria</taxon>
        <taxon>Burkholderiales</taxon>
        <taxon>Sphaerotilaceae</taxon>
        <taxon>Roseateles</taxon>
    </lineage>
</organism>
<dbReference type="AlphaFoldDB" id="A0A0U3LLG4"/>
<name>A0A0U3LLG4_9BURK</name>
<dbReference type="PATRIC" id="fig|76731.3.peg.1285"/>
<accession>A0A0U3LLG4</accession>
<evidence type="ECO:0000313" key="1">
    <source>
        <dbReference type="EMBL" id="ALV05751.1"/>
    </source>
</evidence>
<sequence>MKSAILSPSWTLLGIEPFRAAFEYASSRWMDHSRFEAGDGHPVVVFPGLATDAQTVSPLLEFCRKLGYDARDWGRGMNTGPSGNVEAWLDTLAEEVNDRFSPAADGITLIGWSLGGIYAREIAKRMALPIRQVITIGTPITGEAAQTNVSLLYHWISGAVPELDPAFKQQLMTAPPQPLTAIHSRSDGVVAWEACLQPEDHDQIENVEVDGSHCGLCWNPAVLSIIAQRLAQAPIPAPMPQISQPTSALGERAAARRLASAA</sequence>
<dbReference type="Pfam" id="PF02089">
    <property type="entry name" value="Palm_thioest"/>
    <property type="match status" value="1"/>
</dbReference>
<dbReference type="RefSeq" id="WP_058934153.1">
    <property type="nucleotide sequence ID" value="NZ_CP013729.1"/>
</dbReference>
<dbReference type="SUPFAM" id="SSF53474">
    <property type="entry name" value="alpha/beta-Hydrolases"/>
    <property type="match status" value="1"/>
</dbReference>
<evidence type="ECO:0000313" key="2">
    <source>
        <dbReference type="Proteomes" id="UP000060699"/>
    </source>
</evidence>
<reference evidence="1 2" key="1">
    <citation type="submission" date="2015-12" db="EMBL/GenBank/DDBJ databases">
        <title>Complete genome of Roseateles depolymerans KCTC 42856.</title>
        <authorList>
            <person name="Kim K.M."/>
        </authorList>
    </citation>
    <scope>NUCLEOTIDE SEQUENCE [LARGE SCALE GENOMIC DNA]</scope>
    <source>
        <strain evidence="1 2">KCTC 42856</strain>
    </source>
</reference>
<dbReference type="STRING" id="76731.RD2015_1260"/>
<dbReference type="InterPro" id="IPR029058">
    <property type="entry name" value="AB_hydrolase_fold"/>
</dbReference>
<gene>
    <name evidence="1" type="ORF">RD2015_1260</name>
</gene>
<proteinExistence type="predicted"/>
<keyword evidence="2" id="KW-1185">Reference proteome</keyword>
<dbReference type="EMBL" id="CP013729">
    <property type="protein sequence ID" value="ALV05751.1"/>
    <property type="molecule type" value="Genomic_DNA"/>
</dbReference>